<evidence type="ECO:0000313" key="3">
    <source>
        <dbReference type="Proteomes" id="UP000593765"/>
    </source>
</evidence>
<proteinExistence type="predicted"/>
<feature type="compositionally biased region" description="Basic and acidic residues" evidence="1">
    <location>
        <begin position="34"/>
        <end position="51"/>
    </location>
</feature>
<gene>
    <name evidence="2" type="ORF">IPV69_09750</name>
</gene>
<dbReference type="EMBL" id="CP063458">
    <property type="protein sequence ID" value="QOV91618.1"/>
    <property type="molecule type" value="Genomic_DNA"/>
</dbReference>
<evidence type="ECO:0000256" key="1">
    <source>
        <dbReference type="SAM" id="MobiDB-lite"/>
    </source>
</evidence>
<feature type="compositionally biased region" description="Gly residues" evidence="1">
    <location>
        <begin position="52"/>
        <end position="61"/>
    </location>
</feature>
<dbReference type="RefSeq" id="WP_206294919.1">
    <property type="nucleotide sequence ID" value="NZ_CP063458.1"/>
</dbReference>
<protein>
    <recommendedName>
        <fullName evidence="4">Flagellar protein FliL</fullName>
    </recommendedName>
</protein>
<dbReference type="Proteomes" id="UP000593765">
    <property type="component" value="Chromosome"/>
</dbReference>
<reference evidence="2 3" key="1">
    <citation type="submission" date="2020-10" db="EMBL/GenBank/DDBJ databases">
        <title>Wide distribution of Phycisphaera-like planctomycetes from WD2101 soil group in peatlands and genome analysis of the first cultivated representative.</title>
        <authorList>
            <person name="Dedysh S.N."/>
            <person name="Beletsky A.V."/>
            <person name="Ivanova A."/>
            <person name="Kulichevskaya I.S."/>
            <person name="Suzina N.E."/>
            <person name="Philippov D.A."/>
            <person name="Rakitin A.L."/>
            <person name="Mardanov A.V."/>
            <person name="Ravin N.V."/>
        </authorList>
    </citation>
    <scope>NUCLEOTIDE SEQUENCE [LARGE SCALE GENOMIC DNA]</scope>
    <source>
        <strain evidence="2 3">M1803</strain>
    </source>
</reference>
<name>A0A7M2X1J3_9BACT</name>
<evidence type="ECO:0008006" key="4">
    <source>
        <dbReference type="Google" id="ProtNLM"/>
    </source>
</evidence>
<sequence length="175" mass="18349">MGVIMLIEAVIIIGGIKFLGAGPKSADAAAGAVDAHDEHGGDAHGDAHGDGHGGGGGGAPGGSKDKKIVELQLIEMRAPNKVSGRTLIFDVSIFVSLKGDREEAVKTTIAARKALITDRIRTIIAQSDPEKLGGGSEPGLETLRRQIKHQLDEILEKGTIDEVLVPRCIPFRADY</sequence>
<dbReference type="KEGG" id="hbs:IPV69_09750"/>
<organism evidence="2 3">
    <name type="scientific">Humisphaera borealis</name>
    <dbReference type="NCBI Taxonomy" id="2807512"/>
    <lineage>
        <taxon>Bacteria</taxon>
        <taxon>Pseudomonadati</taxon>
        <taxon>Planctomycetota</taxon>
        <taxon>Phycisphaerae</taxon>
        <taxon>Tepidisphaerales</taxon>
        <taxon>Tepidisphaeraceae</taxon>
        <taxon>Humisphaera</taxon>
    </lineage>
</organism>
<keyword evidence="3" id="KW-1185">Reference proteome</keyword>
<dbReference type="AlphaFoldDB" id="A0A7M2X1J3"/>
<feature type="region of interest" description="Disordered" evidence="1">
    <location>
        <begin position="30"/>
        <end position="62"/>
    </location>
</feature>
<evidence type="ECO:0000313" key="2">
    <source>
        <dbReference type="EMBL" id="QOV91618.1"/>
    </source>
</evidence>
<accession>A0A7M2X1J3</accession>